<keyword evidence="2 4" id="KW-0808">Transferase</keyword>
<evidence type="ECO:0000313" key="5">
    <source>
        <dbReference type="EMBL" id="MCS2608734.1"/>
    </source>
</evidence>
<dbReference type="EMBL" id="JAJISC010000002">
    <property type="protein sequence ID" value="MCS2608734.1"/>
    <property type="molecule type" value="Genomic_DNA"/>
</dbReference>
<dbReference type="RefSeq" id="WP_259035243.1">
    <property type="nucleotide sequence ID" value="NZ_JAJISC010000002.1"/>
</dbReference>
<comment type="similarity">
    <text evidence="1 4">Belongs to the glycerate kinase type-1 family.</text>
</comment>
<dbReference type="InterPro" id="IPR036129">
    <property type="entry name" value="Glycerate_kinase_sf"/>
</dbReference>
<evidence type="ECO:0000256" key="1">
    <source>
        <dbReference type="ARBA" id="ARBA00006284"/>
    </source>
</evidence>
<gene>
    <name evidence="5" type="ORF">LLY24_05280</name>
</gene>
<dbReference type="PANTHER" id="PTHR21599">
    <property type="entry name" value="GLYCERATE KINASE"/>
    <property type="match status" value="1"/>
</dbReference>
<evidence type="ECO:0000256" key="4">
    <source>
        <dbReference type="PIRNR" id="PIRNR006078"/>
    </source>
</evidence>
<dbReference type="InterPro" id="IPR018197">
    <property type="entry name" value="Glycerate_kinase_RE-like"/>
</dbReference>
<protein>
    <submittedName>
        <fullName evidence="5">Glycerate kinase</fullName>
    </submittedName>
</protein>
<dbReference type="NCBIfam" id="TIGR00045">
    <property type="entry name" value="glycerate kinase"/>
    <property type="match status" value="1"/>
</dbReference>
<evidence type="ECO:0000256" key="3">
    <source>
        <dbReference type="ARBA" id="ARBA00022777"/>
    </source>
</evidence>
<accession>A0ABT2EDJ0</accession>
<dbReference type="Gene3D" id="3.90.1510.10">
    <property type="entry name" value="Glycerate kinase, domain 2"/>
    <property type="match status" value="1"/>
</dbReference>
<evidence type="ECO:0000313" key="6">
    <source>
        <dbReference type="Proteomes" id="UP001165542"/>
    </source>
</evidence>
<dbReference type="GO" id="GO:0016301">
    <property type="term" value="F:kinase activity"/>
    <property type="evidence" value="ECO:0007669"/>
    <property type="project" value="UniProtKB-KW"/>
</dbReference>
<dbReference type="InterPro" id="IPR004381">
    <property type="entry name" value="Glycerate_kinase"/>
</dbReference>
<name>A0ABT2EDJ0_9GAMM</name>
<dbReference type="SUPFAM" id="SSF110738">
    <property type="entry name" value="Glycerate kinase I"/>
    <property type="match status" value="1"/>
</dbReference>
<proteinExistence type="inferred from homology"/>
<keyword evidence="3 4" id="KW-0418">Kinase</keyword>
<comment type="caution">
    <text evidence="5">The sequence shown here is derived from an EMBL/GenBank/DDBJ whole genome shotgun (WGS) entry which is preliminary data.</text>
</comment>
<dbReference type="Gene3D" id="3.40.50.10350">
    <property type="entry name" value="Glycerate kinase, domain 1"/>
    <property type="match status" value="1"/>
</dbReference>
<dbReference type="InterPro" id="IPR018193">
    <property type="entry name" value="Glyc_kinase_flavodox-like_fold"/>
</dbReference>
<keyword evidence="6" id="KW-1185">Reference proteome</keyword>
<dbReference type="PIRSF" id="PIRSF006078">
    <property type="entry name" value="GlxK"/>
    <property type="match status" value="1"/>
</dbReference>
<dbReference type="PANTHER" id="PTHR21599:SF0">
    <property type="entry name" value="GLYCERATE KINASE"/>
    <property type="match status" value="1"/>
</dbReference>
<dbReference type="Proteomes" id="UP001165542">
    <property type="component" value="Unassembled WGS sequence"/>
</dbReference>
<reference evidence="5" key="1">
    <citation type="submission" date="2021-11" db="EMBL/GenBank/DDBJ databases">
        <title>Halomonas sp., isolated from a coastal aquaculture zone in Dongshan Bay.</title>
        <authorList>
            <person name="Lin W."/>
        </authorList>
    </citation>
    <scope>NUCLEOTIDE SEQUENCE</scope>
    <source>
        <strain evidence="5">Yzlin-01</strain>
    </source>
</reference>
<sequence length="378" mass="39694">MHLLICPDSYKDALSAKEAAQAMAKGALRACPEVKITECPLADGGEGSLEAILAATGAERRYAWVKDALGRPCRAAWGWKSETRTAFIELAEASGLQALSLQERTALHSSTYGVGELIREALDAEAKHIVVLLGGSATNDGGAGMLTALGARLMNASHQPLLPGGAALGDLEYLDITELDSRLPGVNISAAVDVDNPLLGKRGATAVFGPQKGANDDDVIALDAALTRFADKTRQVLGMDYRDLPGVGAAGGIGFALKAFLNAKLMPGVELIIEYVGIEPHLVTADMVITGEGQLDGQSLSGKTPIGIARLAKRYNVPVIVLAGRLGPEWQSALKEGVSTAFALADGPMHLNEALARCAELLSDRTESVLRMRMAFDK</sequence>
<organism evidence="5 6">
    <name type="scientific">Halomonas dongshanensis</name>
    <dbReference type="NCBI Taxonomy" id="2890835"/>
    <lineage>
        <taxon>Bacteria</taxon>
        <taxon>Pseudomonadati</taxon>
        <taxon>Pseudomonadota</taxon>
        <taxon>Gammaproteobacteria</taxon>
        <taxon>Oceanospirillales</taxon>
        <taxon>Halomonadaceae</taxon>
        <taxon>Halomonas</taxon>
    </lineage>
</organism>
<dbReference type="Pfam" id="PF02595">
    <property type="entry name" value="Gly_kinase"/>
    <property type="match status" value="1"/>
</dbReference>
<evidence type="ECO:0000256" key="2">
    <source>
        <dbReference type="ARBA" id="ARBA00022679"/>
    </source>
</evidence>